<dbReference type="InParanoid" id="A0A409W0P9"/>
<dbReference type="EMBL" id="NHTK01005888">
    <property type="protein sequence ID" value="PPQ72043.1"/>
    <property type="molecule type" value="Genomic_DNA"/>
</dbReference>
<feature type="region of interest" description="Disordered" evidence="1">
    <location>
        <begin position="1"/>
        <end position="22"/>
    </location>
</feature>
<reference evidence="2 3" key="1">
    <citation type="journal article" date="2018" name="Evol. Lett.">
        <title>Horizontal gene cluster transfer increased hallucinogenic mushroom diversity.</title>
        <authorList>
            <person name="Reynolds H.T."/>
            <person name="Vijayakumar V."/>
            <person name="Gluck-Thaler E."/>
            <person name="Korotkin H.B."/>
            <person name="Matheny P.B."/>
            <person name="Slot J.C."/>
        </authorList>
    </citation>
    <scope>NUCLEOTIDE SEQUENCE [LARGE SCALE GENOMIC DNA]</scope>
    <source>
        <strain evidence="2 3">2629</strain>
    </source>
</reference>
<sequence>MSHPTPTTDPIDTSPSSSSPPTLVSAINELSTLRLSNDIKSDAPNHSMNKGINAITTPNTGTDINENTIGCTNTVLTIHQSSNPNGFHCIMLKASAEFADVIKLATPEEKNMIQEFDLTHSFVGRFGEATLMKFLRCEDVEAVYEDQDMEYDRESESDE</sequence>
<dbReference type="Proteomes" id="UP000284842">
    <property type="component" value="Unassembled WGS sequence"/>
</dbReference>
<gene>
    <name evidence="2" type="ORF">CVT24_008084</name>
</gene>
<name>A0A409W0P9_9AGAR</name>
<organism evidence="2 3">
    <name type="scientific">Panaeolus cyanescens</name>
    <dbReference type="NCBI Taxonomy" id="181874"/>
    <lineage>
        <taxon>Eukaryota</taxon>
        <taxon>Fungi</taxon>
        <taxon>Dikarya</taxon>
        <taxon>Basidiomycota</taxon>
        <taxon>Agaricomycotina</taxon>
        <taxon>Agaricomycetes</taxon>
        <taxon>Agaricomycetidae</taxon>
        <taxon>Agaricales</taxon>
        <taxon>Agaricineae</taxon>
        <taxon>Galeropsidaceae</taxon>
        <taxon>Panaeolus</taxon>
    </lineage>
</organism>
<comment type="caution">
    <text evidence="2">The sequence shown here is derived from an EMBL/GenBank/DDBJ whole genome shotgun (WGS) entry which is preliminary data.</text>
</comment>
<protein>
    <submittedName>
        <fullName evidence="2">Uncharacterized protein</fullName>
    </submittedName>
</protein>
<accession>A0A409W0P9</accession>
<keyword evidence="3" id="KW-1185">Reference proteome</keyword>
<proteinExistence type="predicted"/>
<evidence type="ECO:0000256" key="1">
    <source>
        <dbReference type="SAM" id="MobiDB-lite"/>
    </source>
</evidence>
<evidence type="ECO:0000313" key="2">
    <source>
        <dbReference type="EMBL" id="PPQ72043.1"/>
    </source>
</evidence>
<evidence type="ECO:0000313" key="3">
    <source>
        <dbReference type="Proteomes" id="UP000284842"/>
    </source>
</evidence>
<dbReference type="AlphaFoldDB" id="A0A409W0P9"/>